<keyword evidence="2" id="KW-0732">Signal</keyword>
<reference evidence="3 4" key="1">
    <citation type="submission" date="2019-02" db="EMBL/GenBank/DDBJ databases">
        <title>Deep-cultivation of Planctomycetes and their phenomic and genomic characterization uncovers novel biology.</title>
        <authorList>
            <person name="Wiegand S."/>
            <person name="Jogler M."/>
            <person name="Boedeker C."/>
            <person name="Pinto D."/>
            <person name="Vollmers J."/>
            <person name="Rivas-Marin E."/>
            <person name="Kohn T."/>
            <person name="Peeters S.H."/>
            <person name="Heuer A."/>
            <person name="Rast P."/>
            <person name="Oberbeckmann S."/>
            <person name="Bunk B."/>
            <person name="Jeske O."/>
            <person name="Meyerdierks A."/>
            <person name="Storesund J.E."/>
            <person name="Kallscheuer N."/>
            <person name="Luecker S."/>
            <person name="Lage O.M."/>
            <person name="Pohl T."/>
            <person name="Merkel B.J."/>
            <person name="Hornburger P."/>
            <person name="Mueller R.-W."/>
            <person name="Bruemmer F."/>
            <person name="Labrenz M."/>
            <person name="Spormann A.M."/>
            <person name="Op Den Camp H."/>
            <person name="Overmann J."/>
            <person name="Amann R."/>
            <person name="Jetten M.S.M."/>
            <person name="Mascher T."/>
            <person name="Medema M.H."/>
            <person name="Devos D.P."/>
            <person name="Kaster A.-K."/>
            <person name="Ovreas L."/>
            <person name="Rohde M."/>
            <person name="Galperin M.Y."/>
            <person name="Jogler C."/>
        </authorList>
    </citation>
    <scope>NUCLEOTIDE SEQUENCE [LARGE SCALE GENOMIC DNA]</scope>
    <source>
        <strain evidence="3 4">Pla52n</strain>
    </source>
</reference>
<feature type="region of interest" description="Disordered" evidence="1">
    <location>
        <begin position="49"/>
        <end position="68"/>
    </location>
</feature>
<evidence type="ECO:0000256" key="2">
    <source>
        <dbReference type="SAM" id="SignalP"/>
    </source>
</evidence>
<comment type="caution">
    <text evidence="3">The sequence shown here is derived from an EMBL/GenBank/DDBJ whole genome shotgun (WGS) entry which is preliminary data.</text>
</comment>
<evidence type="ECO:0000313" key="3">
    <source>
        <dbReference type="EMBL" id="TWU01098.1"/>
    </source>
</evidence>
<feature type="signal peptide" evidence="2">
    <location>
        <begin position="1"/>
        <end position="21"/>
    </location>
</feature>
<gene>
    <name evidence="3" type="ORF">Pla52n_44700</name>
</gene>
<organism evidence="3 4">
    <name type="scientific">Stieleria varia</name>
    <dbReference type="NCBI Taxonomy" id="2528005"/>
    <lineage>
        <taxon>Bacteria</taxon>
        <taxon>Pseudomonadati</taxon>
        <taxon>Planctomycetota</taxon>
        <taxon>Planctomycetia</taxon>
        <taxon>Pirellulales</taxon>
        <taxon>Pirellulaceae</taxon>
        <taxon>Stieleria</taxon>
    </lineage>
</organism>
<name>A0A5C6ANJ9_9BACT</name>
<protein>
    <submittedName>
        <fullName evidence="3">Uncharacterized protein</fullName>
    </submittedName>
</protein>
<sequence precursor="true">MKLAFKACLAVIALTTISCFATPKNAEGGGWGWAKPLNKKPGSMLYTSNRNTNNAFGGRSRSYQPSTVRQSSYYSHTPTYSQPVYAVPVVTTPTFAAPGYKPSIQTAPPVVHSAPVVVAPQGVINNPVVSPTQTMAQPAHQATQSSSVIPVPLKSWIGQ</sequence>
<feature type="chain" id="PRO_5022674385" evidence="2">
    <location>
        <begin position="22"/>
        <end position="159"/>
    </location>
</feature>
<evidence type="ECO:0000256" key="1">
    <source>
        <dbReference type="SAM" id="MobiDB-lite"/>
    </source>
</evidence>
<dbReference type="AlphaFoldDB" id="A0A5C6ANJ9"/>
<dbReference type="OrthoDB" id="292776at2"/>
<dbReference type="RefSeq" id="WP_146521587.1">
    <property type="nucleotide sequence ID" value="NZ_CP151726.1"/>
</dbReference>
<evidence type="ECO:0000313" key="4">
    <source>
        <dbReference type="Proteomes" id="UP000320176"/>
    </source>
</evidence>
<dbReference type="EMBL" id="SJPN01000005">
    <property type="protein sequence ID" value="TWU01098.1"/>
    <property type="molecule type" value="Genomic_DNA"/>
</dbReference>
<accession>A0A5C6ANJ9</accession>
<dbReference type="Proteomes" id="UP000320176">
    <property type="component" value="Unassembled WGS sequence"/>
</dbReference>
<proteinExistence type="predicted"/>
<dbReference type="PROSITE" id="PS51257">
    <property type="entry name" value="PROKAR_LIPOPROTEIN"/>
    <property type="match status" value="1"/>
</dbReference>
<keyword evidence="4" id="KW-1185">Reference proteome</keyword>